<name>A0A8T0NK58_PANVG</name>
<evidence type="ECO:0000313" key="2">
    <source>
        <dbReference type="Proteomes" id="UP000823388"/>
    </source>
</evidence>
<keyword evidence="2" id="KW-1185">Reference proteome</keyword>
<accession>A0A8T0NK58</accession>
<proteinExistence type="predicted"/>
<comment type="caution">
    <text evidence="1">The sequence shown here is derived from an EMBL/GenBank/DDBJ whole genome shotgun (WGS) entry which is preliminary data.</text>
</comment>
<evidence type="ECO:0000313" key="1">
    <source>
        <dbReference type="EMBL" id="KAG2548502.1"/>
    </source>
</evidence>
<reference evidence="1" key="1">
    <citation type="submission" date="2020-05" db="EMBL/GenBank/DDBJ databases">
        <title>WGS assembly of Panicum virgatum.</title>
        <authorList>
            <person name="Lovell J.T."/>
            <person name="Jenkins J."/>
            <person name="Shu S."/>
            <person name="Juenger T.E."/>
            <person name="Schmutz J."/>
        </authorList>
    </citation>
    <scope>NUCLEOTIDE SEQUENCE</scope>
    <source>
        <strain evidence="1">AP13</strain>
    </source>
</reference>
<organism evidence="1 2">
    <name type="scientific">Panicum virgatum</name>
    <name type="common">Blackwell switchgrass</name>
    <dbReference type="NCBI Taxonomy" id="38727"/>
    <lineage>
        <taxon>Eukaryota</taxon>
        <taxon>Viridiplantae</taxon>
        <taxon>Streptophyta</taxon>
        <taxon>Embryophyta</taxon>
        <taxon>Tracheophyta</taxon>
        <taxon>Spermatophyta</taxon>
        <taxon>Magnoliopsida</taxon>
        <taxon>Liliopsida</taxon>
        <taxon>Poales</taxon>
        <taxon>Poaceae</taxon>
        <taxon>PACMAD clade</taxon>
        <taxon>Panicoideae</taxon>
        <taxon>Panicodae</taxon>
        <taxon>Paniceae</taxon>
        <taxon>Panicinae</taxon>
        <taxon>Panicum</taxon>
        <taxon>Panicum sect. Hiantes</taxon>
    </lineage>
</organism>
<sequence length="162" mass="17212">MPLHRPSAASEPMAFSGARLASPYRPSNDSLSAAAGFPSTASCSVRAPNGPKPAAYQSSLNAWQLPPPGMPIMPTPAKCTLELEMAPSNAPPHWRILRGLGRSYFQSRRPLRAEADAAACRRRIGGGRSCRLPRVCPQHRRCGGLLATGALVLATAPPPHEE</sequence>
<protein>
    <submittedName>
        <fullName evidence="1">Uncharacterized protein</fullName>
    </submittedName>
</protein>
<dbReference type="Proteomes" id="UP000823388">
    <property type="component" value="Chromosome 9K"/>
</dbReference>
<dbReference type="AlphaFoldDB" id="A0A8T0NK58"/>
<gene>
    <name evidence="1" type="ORF">PVAP13_9KG189400</name>
</gene>
<dbReference type="EMBL" id="CM029053">
    <property type="protein sequence ID" value="KAG2548502.1"/>
    <property type="molecule type" value="Genomic_DNA"/>
</dbReference>